<keyword evidence="3 6" id="KW-0812">Transmembrane</keyword>
<feature type="transmembrane region" description="Helical" evidence="6">
    <location>
        <begin position="71"/>
        <end position="90"/>
    </location>
</feature>
<evidence type="ECO:0000313" key="7">
    <source>
        <dbReference type="EMBL" id="SKA74667.1"/>
    </source>
</evidence>
<evidence type="ECO:0000256" key="6">
    <source>
        <dbReference type="SAM" id="Phobius"/>
    </source>
</evidence>
<feature type="transmembrane region" description="Helical" evidence="6">
    <location>
        <begin position="96"/>
        <end position="122"/>
    </location>
</feature>
<dbReference type="PANTHER" id="PTHR33931">
    <property type="entry name" value="HOLIN-LIKE PROTEIN CIDA-RELATED"/>
    <property type="match status" value="1"/>
</dbReference>
<accession>A0A1T4WBU9</accession>
<evidence type="ECO:0000256" key="1">
    <source>
        <dbReference type="ARBA" id="ARBA00004651"/>
    </source>
</evidence>
<organism evidence="7 8">
    <name type="scientific">Desulfobaculum bizertense DSM 18034</name>
    <dbReference type="NCBI Taxonomy" id="1121442"/>
    <lineage>
        <taxon>Bacteria</taxon>
        <taxon>Pseudomonadati</taxon>
        <taxon>Thermodesulfobacteriota</taxon>
        <taxon>Desulfovibrionia</taxon>
        <taxon>Desulfovibrionales</taxon>
        <taxon>Desulfovibrionaceae</taxon>
        <taxon>Desulfobaculum</taxon>
    </lineage>
</organism>
<dbReference type="AlphaFoldDB" id="A0A1T4WBU9"/>
<dbReference type="STRING" id="1121442.SAMN02745702_01993"/>
<evidence type="ECO:0000313" key="8">
    <source>
        <dbReference type="Proteomes" id="UP000189733"/>
    </source>
</evidence>
<dbReference type="InterPro" id="IPR005538">
    <property type="entry name" value="LrgA/CidA"/>
</dbReference>
<gene>
    <name evidence="7" type="ORF">SAMN02745702_01993</name>
</gene>
<keyword evidence="5 6" id="KW-0472">Membrane</keyword>
<dbReference type="OrthoDB" id="194658at2"/>
<evidence type="ECO:0000256" key="3">
    <source>
        <dbReference type="ARBA" id="ARBA00022692"/>
    </source>
</evidence>
<dbReference type="GO" id="GO:0005886">
    <property type="term" value="C:plasma membrane"/>
    <property type="evidence" value="ECO:0007669"/>
    <property type="project" value="UniProtKB-SubCell"/>
</dbReference>
<evidence type="ECO:0000256" key="4">
    <source>
        <dbReference type="ARBA" id="ARBA00022989"/>
    </source>
</evidence>
<dbReference type="RefSeq" id="WP_078685271.1">
    <property type="nucleotide sequence ID" value="NZ_FUYA01000006.1"/>
</dbReference>
<dbReference type="EMBL" id="FUYA01000006">
    <property type="protein sequence ID" value="SKA74667.1"/>
    <property type="molecule type" value="Genomic_DNA"/>
</dbReference>
<dbReference type="Pfam" id="PF03788">
    <property type="entry name" value="LrgA"/>
    <property type="match status" value="1"/>
</dbReference>
<name>A0A1T4WBU9_9BACT</name>
<keyword evidence="2" id="KW-1003">Cell membrane</keyword>
<keyword evidence="4 6" id="KW-1133">Transmembrane helix</keyword>
<evidence type="ECO:0000256" key="2">
    <source>
        <dbReference type="ARBA" id="ARBA00022475"/>
    </source>
</evidence>
<keyword evidence="8" id="KW-1185">Reference proteome</keyword>
<comment type="subcellular location">
    <subcellularLocation>
        <location evidence="1">Cell membrane</location>
        <topology evidence="1">Multi-pass membrane protein</topology>
    </subcellularLocation>
</comment>
<evidence type="ECO:0000256" key="5">
    <source>
        <dbReference type="ARBA" id="ARBA00023136"/>
    </source>
</evidence>
<sequence length="134" mass="14477">MPFRKESVLVRKFTHQSRLVQGALLMAFWGLGEIMSSSAQLPVPGGVIGLIIVLALLASGRLSTLSVRRGANWLLGDMLLFFVPAVLAVLDHQEFLGIMGLKLLAAVLVGTMMVMAGTALTVDLCCRMSRRHAE</sequence>
<feature type="transmembrane region" description="Helical" evidence="6">
    <location>
        <begin position="46"/>
        <end position="64"/>
    </location>
</feature>
<reference evidence="7 8" key="1">
    <citation type="submission" date="2017-02" db="EMBL/GenBank/DDBJ databases">
        <authorList>
            <person name="Peterson S.W."/>
        </authorList>
    </citation>
    <scope>NUCLEOTIDE SEQUENCE [LARGE SCALE GENOMIC DNA]</scope>
    <source>
        <strain evidence="7 8">DSM 18034</strain>
    </source>
</reference>
<proteinExistence type="predicted"/>
<dbReference type="Proteomes" id="UP000189733">
    <property type="component" value="Unassembled WGS sequence"/>
</dbReference>
<dbReference type="PANTHER" id="PTHR33931:SF2">
    <property type="entry name" value="HOLIN-LIKE PROTEIN CIDA"/>
    <property type="match status" value="1"/>
</dbReference>
<protein>
    <submittedName>
        <fullName evidence="7">Holin-like protein</fullName>
    </submittedName>
</protein>